<feature type="non-terminal residue" evidence="1">
    <location>
        <position position="1"/>
    </location>
</feature>
<dbReference type="SUPFAM" id="SSF48726">
    <property type="entry name" value="Immunoglobulin"/>
    <property type="match status" value="1"/>
</dbReference>
<feature type="non-terminal residue" evidence="1">
    <location>
        <position position="67"/>
    </location>
</feature>
<keyword evidence="2" id="KW-1185">Reference proteome</keyword>
<proteinExistence type="predicted"/>
<protein>
    <recommendedName>
        <fullName evidence="3">Ig-like domain-containing protein</fullName>
    </recommendedName>
</protein>
<sequence length="67" mass="7525">TSSLIDSVCILPVWETGQLTLHCQYPIEEATLVWWIEDGVPVNVNSDVLPVNESAVHRGIYQCMLQL</sequence>
<name>A0AA35X5R6_GEOBA</name>
<gene>
    <name evidence="1" type="ORF">GBAR_LOCUS22630</name>
</gene>
<dbReference type="AlphaFoldDB" id="A0AA35X5R6"/>
<accession>A0AA35X5R6</accession>
<comment type="caution">
    <text evidence="1">The sequence shown here is derived from an EMBL/GenBank/DDBJ whole genome shotgun (WGS) entry which is preliminary data.</text>
</comment>
<evidence type="ECO:0000313" key="2">
    <source>
        <dbReference type="Proteomes" id="UP001174909"/>
    </source>
</evidence>
<evidence type="ECO:0008006" key="3">
    <source>
        <dbReference type="Google" id="ProtNLM"/>
    </source>
</evidence>
<dbReference type="InterPro" id="IPR036179">
    <property type="entry name" value="Ig-like_dom_sf"/>
</dbReference>
<reference evidence="1" key="1">
    <citation type="submission" date="2023-03" db="EMBL/GenBank/DDBJ databases">
        <authorList>
            <person name="Steffen K."/>
            <person name="Cardenas P."/>
        </authorList>
    </citation>
    <scope>NUCLEOTIDE SEQUENCE</scope>
</reference>
<evidence type="ECO:0000313" key="1">
    <source>
        <dbReference type="EMBL" id="CAI8040646.1"/>
    </source>
</evidence>
<organism evidence="1 2">
    <name type="scientific">Geodia barretti</name>
    <name type="common">Barrett's horny sponge</name>
    <dbReference type="NCBI Taxonomy" id="519541"/>
    <lineage>
        <taxon>Eukaryota</taxon>
        <taxon>Metazoa</taxon>
        <taxon>Porifera</taxon>
        <taxon>Demospongiae</taxon>
        <taxon>Heteroscleromorpha</taxon>
        <taxon>Tetractinellida</taxon>
        <taxon>Astrophorina</taxon>
        <taxon>Geodiidae</taxon>
        <taxon>Geodia</taxon>
    </lineage>
</organism>
<dbReference type="Proteomes" id="UP001174909">
    <property type="component" value="Unassembled WGS sequence"/>
</dbReference>
<dbReference type="EMBL" id="CASHTH010003124">
    <property type="protein sequence ID" value="CAI8040646.1"/>
    <property type="molecule type" value="Genomic_DNA"/>
</dbReference>